<dbReference type="Pfam" id="PF00437">
    <property type="entry name" value="T2SSE"/>
    <property type="match status" value="1"/>
</dbReference>
<dbReference type="GO" id="GO:0005524">
    <property type="term" value="F:ATP binding"/>
    <property type="evidence" value="ECO:0007669"/>
    <property type="project" value="UniProtKB-KW"/>
</dbReference>
<evidence type="ECO:0000256" key="2">
    <source>
        <dbReference type="ARBA" id="ARBA00022741"/>
    </source>
</evidence>
<dbReference type="Proteomes" id="UP000051048">
    <property type="component" value="Unassembled WGS sequence"/>
</dbReference>
<dbReference type="Gene3D" id="3.40.50.300">
    <property type="entry name" value="P-loop containing nucleotide triphosphate hydrolases"/>
    <property type="match status" value="1"/>
</dbReference>
<evidence type="ECO:0000259" key="4">
    <source>
        <dbReference type="Pfam" id="PF00437"/>
    </source>
</evidence>
<dbReference type="EMBL" id="AZFH01000036">
    <property type="protein sequence ID" value="KRL81501.1"/>
    <property type="molecule type" value="Genomic_DNA"/>
</dbReference>
<protein>
    <submittedName>
        <fullName evidence="5">Comg operon protein 1</fullName>
    </submittedName>
</protein>
<dbReference type="GO" id="GO:0016887">
    <property type="term" value="F:ATP hydrolysis activity"/>
    <property type="evidence" value="ECO:0007669"/>
    <property type="project" value="TreeGrafter"/>
</dbReference>
<dbReference type="PANTHER" id="PTHR30258">
    <property type="entry name" value="TYPE II SECRETION SYSTEM PROTEIN GSPE-RELATED"/>
    <property type="match status" value="1"/>
</dbReference>
<keyword evidence="2" id="KW-0547">Nucleotide-binding</keyword>
<evidence type="ECO:0000256" key="1">
    <source>
        <dbReference type="ARBA" id="ARBA00006611"/>
    </source>
</evidence>
<dbReference type="OrthoDB" id="9808272at2"/>
<dbReference type="STRING" id="1423740.FC36_GL001705"/>
<proteinExistence type="inferred from homology"/>
<comment type="caution">
    <text evidence="5">The sequence shown here is derived from an EMBL/GenBank/DDBJ whole genome shotgun (WGS) entry which is preliminary data.</text>
</comment>
<dbReference type="PANTHER" id="PTHR30258:SF2">
    <property type="entry name" value="COMG OPERON PROTEIN 1"/>
    <property type="match status" value="1"/>
</dbReference>
<evidence type="ECO:0000313" key="6">
    <source>
        <dbReference type="Proteomes" id="UP000051048"/>
    </source>
</evidence>
<feature type="domain" description="Bacterial type II secretion system protein E" evidence="4">
    <location>
        <begin position="5"/>
        <end position="281"/>
    </location>
</feature>
<dbReference type="RefSeq" id="WP_025020706.1">
    <property type="nucleotide sequence ID" value="NZ_AZFH01000036.1"/>
</dbReference>
<sequence length="322" mass="37242">MQTKLKAIMDAAILHKASDIYIWPASQDYQVSLRVLNERLELKRLSFTEGQMLINFLKFQANMSLSEKRRPQLGSWHYLYQNQTFYCRLSSVGDFLGKESLVIRVLYHEEGLLRGYFFPNQLTKIEQESRKRGLILFAGPMGSGKTTTMYHVAKQFGEQYVLCIEDPIEMYEPNFLQLQVNKKAQMGYPELLKLALRHRPDIFIIGEIRDGKTAQVALNAALSGHLVLSTVHAQSVYGVWERLRSLGVDAELLRQGLQMINYQRLLPTKDGQQKVLFDQLKMEDIKAHGKTKVMTEKWGDNLAKCYQNGWISREIWQKYQAG</sequence>
<comment type="similarity">
    <text evidence="1">Belongs to the GSP E family.</text>
</comment>
<gene>
    <name evidence="5" type="ORF">FC36_GL001705</name>
</gene>
<evidence type="ECO:0000256" key="3">
    <source>
        <dbReference type="ARBA" id="ARBA00022840"/>
    </source>
</evidence>
<dbReference type="InterPro" id="IPR047667">
    <property type="entry name" value="ATPase_ComGA"/>
</dbReference>
<dbReference type="GO" id="GO:0005886">
    <property type="term" value="C:plasma membrane"/>
    <property type="evidence" value="ECO:0007669"/>
    <property type="project" value="TreeGrafter"/>
</dbReference>
<organism evidence="5 6">
    <name type="scientific">Ligilactobacillus equi DSM 15833 = JCM 10991</name>
    <dbReference type="NCBI Taxonomy" id="1423740"/>
    <lineage>
        <taxon>Bacteria</taxon>
        <taxon>Bacillati</taxon>
        <taxon>Bacillota</taxon>
        <taxon>Bacilli</taxon>
        <taxon>Lactobacillales</taxon>
        <taxon>Lactobacillaceae</taxon>
        <taxon>Ligilactobacillus</taxon>
    </lineage>
</organism>
<evidence type="ECO:0000313" key="5">
    <source>
        <dbReference type="EMBL" id="KRL81501.1"/>
    </source>
</evidence>
<dbReference type="NCBIfam" id="NF041000">
    <property type="entry name" value="ATPase_ComGA"/>
    <property type="match status" value="1"/>
</dbReference>
<keyword evidence="3" id="KW-0067">ATP-binding</keyword>
<name>A0A0R1TJS6_9LACO</name>
<dbReference type="Gene3D" id="3.30.450.90">
    <property type="match status" value="1"/>
</dbReference>
<dbReference type="InterPro" id="IPR001482">
    <property type="entry name" value="T2SS/T4SS_dom"/>
</dbReference>
<accession>A0A0R1TJS6</accession>
<dbReference type="AlphaFoldDB" id="A0A0R1TJS6"/>
<dbReference type="PATRIC" id="fig|1423740.3.peg.1839"/>
<dbReference type="CDD" id="cd01129">
    <property type="entry name" value="PulE-GspE-like"/>
    <property type="match status" value="1"/>
</dbReference>
<dbReference type="InterPro" id="IPR027417">
    <property type="entry name" value="P-loop_NTPase"/>
</dbReference>
<reference evidence="5 6" key="1">
    <citation type="journal article" date="2015" name="Genome Announc.">
        <title>Expanding the biotechnology potential of lactobacilli through comparative genomics of 213 strains and associated genera.</title>
        <authorList>
            <person name="Sun Z."/>
            <person name="Harris H.M."/>
            <person name="McCann A."/>
            <person name="Guo C."/>
            <person name="Argimon S."/>
            <person name="Zhang W."/>
            <person name="Yang X."/>
            <person name="Jeffery I.B."/>
            <person name="Cooney J.C."/>
            <person name="Kagawa T.F."/>
            <person name="Liu W."/>
            <person name="Song Y."/>
            <person name="Salvetti E."/>
            <person name="Wrobel A."/>
            <person name="Rasinkangas P."/>
            <person name="Parkhill J."/>
            <person name="Rea M.C."/>
            <person name="O'Sullivan O."/>
            <person name="Ritari J."/>
            <person name="Douillard F.P."/>
            <person name="Paul Ross R."/>
            <person name="Yang R."/>
            <person name="Briner A.E."/>
            <person name="Felis G.E."/>
            <person name="de Vos W.M."/>
            <person name="Barrangou R."/>
            <person name="Klaenhammer T.R."/>
            <person name="Caufield P.W."/>
            <person name="Cui Y."/>
            <person name="Zhang H."/>
            <person name="O'Toole P.W."/>
        </authorList>
    </citation>
    <scope>NUCLEOTIDE SEQUENCE [LARGE SCALE GENOMIC DNA]</scope>
    <source>
        <strain evidence="5 6">DSM 15833</strain>
    </source>
</reference>
<dbReference type="SUPFAM" id="SSF52540">
    <property type="entry name" value="P-loop containing nucleoside triphosphate hydrolases"/>
    <property type="match status" value="1"/>
</dbReference>